<dbReference type="RefSeq" id="WP_184948689.1">
    <property type="nucleotide sequence ID" value="NZ_BAAAWZ010000001.1"/>
</dbReference>
<feature type="region of interest" description="Disordered" evidence="1">
    <location>
        <begin position="1"/>
        <end position="28"/>
    </location>
</feature>
<dbReference type="AlphaFoldDB" id="A0A841DBH5"/>
<evidence type="ECO:0000256" key="1">
    <source>
        <dbReference type="SAM" id="MobiDB-lite"/>
    </source>
</evidence>
<comment type="caution">
    <text evidence="2">The sequence shown here is derived from an EMBL/GenBank/DDBJ whole genome shotgun (WGS) entry which is preliminary data.</text>
</comment>
<dbReference type="EMBL" id="JACHJJ010000045">
    <property type="protein sequence ID" value="MBB5968002.1"/>
    <property type="molecule type" value="Genomic_DNA"/>
</dbReference>
<protein>
    <submittedName>
        <fullName evidence="2">Uncharacterized protein</fullName>
    </submittedName>
</protein>
<sequence length="108" mass="11407">MPHSERLGIPRVSRSPARPGPGRTTLSAGTEFCVGKSTQKLVDEIYGDFELLGNVEVTDDPLTVFGPVVRQYGADGYLRVTAGLLCSDPVTGAATAPTRNRSGRGVFA</sequence>
<name>A0A841DBH5_PLAVE</name>
<dbReference type="Proteomes" id="UP000562352">
    <property type="component" value="Unassembled WGS sequence"/>
</dbReference>
<gene>
    <name evidence="2" type="ORF">FHS22_007320</name>
</gene>
<organism evidence="2 3">
    <name type="scientific">Planomonospora venezuelensis</name>
    <dbReference type="NCBI Taxonomy" id="1999"/>
    <lineage>
        <taxon>Bacteria</taxon>
        <taxon>Bacillati</taxon>
        <taxon>Actinomycetota</taxon>
        <taxon>Actinomycetes</taxon>
        <taxon>Streptosporangiales</taxon>
        <taxon>Streptosporangiaceae</taxon>
        <taxon>Planomonospora</taxon>
    </lineage>
</organism>
<reference evidence="2 3" key="1">
    <citation type="submission" date="2020-08" db="EMBL/GenBank/DDBJ databases">
        <title>Genomic Encyclopedia of Type Strains, Phase III (KMG-III): the genomes of soil and plant-associated and newly described type strains.</title>
        <authorList>
            <person name="Whitman W."/>
        </authorList>
    </citation>
    <scope>NUCLEOTIDE SEQUENCE [LARGE SCALE GENOMIC DNA]</scope>
    <source>
        <strain evidence="2 3">CECT 3303</strain>
    </source>
</reference>
<evidence type="ECO:0000313" key="3">
    <source>
        <dbReference type="Proteomes" id="UP000562352"/>
    </source>
</evidence>
<evidence type="ECO:0000313" key="2">
    <source>
        <dbReference type="EMBL" id="MBB5968002.1"/>
    </source>
</evidence>
<keyword evidence="3" id="KW-1185">Reference proteome</keyword>
<proteinExistence type="predicted"/>
<accession>A0A841DBH5</accession>